<comment type="caution">
    <text evidence="9">Lacks conserved residue(s) required for the propagation of feature annotation.</text>
</comment>
<proteinExistence type="inferred from homology"/>
<evidence type="ECO:0000256" key="3">
    <source>
        <dbReference type="ARBA" id="ARBA00020722"/>
    </source>
</evidence>
<evidence type="ECO:0000313" key="10">
    <source>
        <dbReference type="EMBL" id="KAK7206690.1"/>
    </source>
</evidence>
<dbReference type="PANTHER" id="PTHR14110:SF0">
    <property type="entry name" value="MITOCHONDRIAL IMPORT INNER MEMBRANE TRANSLOCASE SUBUNIT TIM22"/>
    <property type="match status" value="1"/>
</dbReference>
<comment type="caution">
    <text evidence="10">The sequence shown here is derived from an EMBL/GenBank/DDBJ whole genome shotgun (WGS) entry which is preliminary data.</text>
</comment>
<dbReference type="RefSeq" id="XP_064769723.1">
    <property type="nucleotide sequence ID" value="XM_064914012.1"/>
</dbReference>
<dbReference type="Pfam" id="PF02466">
    <property type="entry name" value="Tim17"/>
    <property type="match status" value="1"/>
</dbReference>
<protein>
    <recommendedName>
        <fullName evidence="3 9">Mitochondrial import inner membrane translocase subunit TIM22</fullName>
    </recommendedName>
</protein>
<evidence type="ECO:0000313" key="11">
    <source>
        <dbReference type="Proteomes" id="UP001498771"/>
    </source>
</evidence>
<keyword evidence="7 9" id="KW-0496">Mitochondrion</keyword>
<organism evidence="10 11">
    <name type="scientific">Myxozyma melibiosi</name>
    <dbReference type="NCBI Taxonomy" id="54550"/>
    <lineage>
        <taxon>Eukaryota</taxon>
        <taxon>Fungi</taxon>
        <taxon>Dikarya</taxon>
        <taxon>Ascomycota</taxon>
        <taxon>Saccharomycotina</taxon>
        <taxon>Lipomycetes</taxon>
        <taxon>Lipomycetales</taxon>
        <taxon>Lipomycetaceae</taxon>
        <taxon>Myxozyma</taxon>
    </lineage>
</organism>
<dbReference type="Proteomes" id="UP001498771">
    <property type="component" value="Unassembled WGS sequence"/>
</dbReference>
<comment type="similarity">
    <text evidence="2 9">Belongs to the Tim17/Tim22/Tim23 family.</text>
</comment>
<evidence type="ECO:0000256" key="2">
    <source>
        <dbReference type="ARBA" id="ARBA00008444"/>
    </source>
</evidence>
<comment type="subcellular location">
    <subcellularLocation>
        <location evidence="1 9">Mitochondrion inner membrane</location>
        <topology evidence="1 9">Multi-pass membrane protein</topology>
    </subcellularLocation>
</comment>
<keyword evidence="11" id="KW-1185">Reference proteome</keyword>
<keyword evidence="9" id="KW-0813">Transport</keyword>
<keyword evidence="4 9" id="KW-0812">Transmembrane</keyword>
<dbReference type="InterPro" id="IPR039175">
    <property type="entry name" value="TIM22"/>
</dbReference>
<reference evidence="10 11" key="1">
    <citation type="submission" date="2024-03" db="EMBL/GenBank/DDBJ databases">
        <title>Genome-scale model development and genomic sequencing of the oleaginous clade Lipomyces.</title>
        <authorList>
            <consortium name="Lawrence Berkeley National Laboratory"/>
            <person name="Czajka J.J."/>
            <person name="Han Y."/>
            <person name="Kim J."/>
            <person name="Mondo S.J."/>
            <person name="Hofstad B.A."/>
            <person name="Robles A."/>
            <person name="Haridas S."/>
            <person name="Riley R."/>
            <person name="LaButti K."/>
            <person name="Pangilinan J."/>
            <person name="Andreopoulos W."/>
            <person name="Lipzen A."/>
            <person name="Yan J."/>
            <person name="Wang M."/>
            <person name="Ng V."/>
            <person name="Grigoriev I.V."/>
            <person name="Spatafora J.W."/>
            <person name="Magnuson J.K."/>
            <person name="Baker S.E."/>
            <person name="Pomraning K.R."/>
        </authorList>
    </citation>
    <scope>NUCLEOTIDE SEQUENCE [LARGE SCALE GENOMIC DNA]</scope>
    <source>
        <strain evidence="10 11">Phaff 52-87</strain>
    </source>
</reference>
<evidence type="ECO:0000256" key="8">
    <source>
        <dbReference type="ARBA" id="ARBA00023136"/>
    </source>
</evidence>
<keyword evidence="9" id="KW-0653">Protein transport</keyword>
<comment type="subunit">
    <text evidence="9">Component of the TIM22 complex.</text>
</comment>
<sequence length="209" mass="21944">MSLPENLAPGTNAVTDAPGVPSRAFSLPAPEFPPLPYIPTIRITTMSEEALEMARQMELGEAVWTSCPAKMVMAGVGGFALGGLFSLMMGAMAYDVPVGMGGKPLSDLPLKEQFRIQAKDLGTKMWGSAKNFGKIGGIFSGVECCVESFRAKNDLYNGVVAGCLTGGALAYKNGPQAALSGCAAFAAFSGAIDYYMRLDERPPPSTDED</sequence>
<gene>
    <name evidence="10" type="ORF">BZA70DRAFT_288159</name>
</gene>
<evidence type="ECO:0000256" key="1">
    <source>
        <dbReference type="ARBA" id="ARBA00004448"/>
    </source>
</evidence>
<keyword evidence="5 9" id="KW-0999">Mitochondrion inner membrane</keyword>
<dbReference type="EMBL" id="JBBJBU010000002">
    <property type="protein sequence ID" value="KAK7206690.1"/>
    <property type="molecule type" value="Genomic_DNA"/>
</dbReference>
<keyword evidence="8 9" id="KW-0472">Membrane</keyword>
<name>A0ABR1FA14_9ASCO</name>
<accession>A0ABR1FA14</accession>
<dbReference type="GeneID" id="90039524"/>
<evidence type="ECO:0000256" key="5">
    <source>
        <dbReference type="ARBA" id="ARBA00022792"/>
    </source>
</evidence>
<evidence type="ECO:0000256" key="9">
    <source>
        <dbReference type="RuleBase" id="RU367038"/>
    </source>
</evidence>
<dbReference type="PANTHER" id="PTHR14110">
    <property type="entry name" value="MITOCHONDRIAL IMPORT INNER MEMBRANE TRANSLOCASE SUBUNIT TIM22"/>
    <property type="match status" value="1"/>
</dbReference>
<comment type="function">
    <text evidence="9">Essential core component of the TIM22 complex, a complex that mediates the import and insertion of multi-pass transmembrane proteins into the mitochondrial inner membrane. In the TIM22 complex, it constitutes the voltage-activated and signal-gated channel. Forms a twin-pore translocase that uses the membrane potential as external driving force in 2 voltage-dependent steps.</text>
</comment>
<keyword evidence="9" id="KW-0811">Translocation</keyword>
<evidence type="ECO:0000256" key="7">
    <source>
        <dbReference type="ARBA" id="ARBA00023128"/>
    </source>
</evidence>
<keyword evidence="6 9" id="KW-1133">Transmembrane helix</keyword>
<evidence type="ECO:0000256" key="4">
    <source>
        <dbReference type="ARBA" id="ARBA00022692"/>
    </source>
</evidence>
<feature type="transmembrane region" description="Helical" evidence="9">
    <location>
        <begin position="71"/>
        <end position="94"/>
    </location>
</feature>
<evidence type="ECO:0000256" key="6">
    <source>
        <dbReference type="ARBA" id="ARBA00022989"/>
    </source>
</evidence>